<evidence type="ECO:0000256" key="1">
    <source>
        <dbReference type="SAM" id="MobiDB-lite"/>
    </source>
</evidence>
<feature type="domain" description="AMP-dependent synthetase/ligase" evidence="2">
    <location>
        <begin position="13"/>
        <end position="344"/>
    </location>
</feature>
<feature type="domain" description="Carrier" evidence="3">
    <location>
        <begin position="493"/>
        <end position="536"/>
    </location>
</feature>
<protein>
    <submittedName>
        <fullName evidence="5">Linear gramicidin synthase subunit D</fullName>
    </submittedName>
</protein>
<dbReference type="GO" id="GO:0044550">
    <property type="term" value="P:secondary metabolite biosynthetic process"/>
    <property type="evidence" value="ECO:0007669"/>
    <property type="project" value="TreeGrafter"/>
</dbReference>
<dbReference type="GO" id="GO:0005737">
    <property type="term" value="C:cytoplasm"/>
    <property type="evidence" value="ECO:0007669"/>
    <property type="project" value="TreeGrafter"/>
</dbReference>
<dbReference type="GO" id="GO:0031177">
    <property type="term" value="F:phosphopantetheine binding"/>
    <property type="evidence" value="ECO:0007669"/>
    <property type="project" value="TreeGrafter"/>
</dbReference>
<feature type="domain" description="NAD-dependent epimerase/dehydratase" evidence="4">
    <location>
        <begin position="610"/>
        <end position="786"/>
    </location>
</feature>
<proteinExistence type="predicted"/>
<accession>A0A387HSB7</accession>
<dbReference type="InterPro" id="IPR000873">
    <property type="entry name" value="AMP-dep_synth/lig_dom"/>
</dbReference>
<evidence type="ECO:0000259" key="2">
    <source>
        <dbReference type="Pfam" id="PF00501"/>
    </source>
</evidence>
<dbReference type="KEGG" id="shun:DWB77_07157"/>
<dbReference type="Gene3D" id="3.40.50.12780">
    <property type="entry name" value="N-terminal domain of ligase-like"/>
    <property type="match status" value="1"/>
</dbReference>
<feature type="region of interest" description="Disordered" evidence="1">
    <location>
        <begin position="926"/>
        <end position="955"/>
    </location>
</feature>
<dbReference type="GO" id="GO:0043041">
    <property type="term" value="P:amino acid activation for nonribosomal peptide biosynthetic process"/>
    <property type="evidence" value="ECO:0007669"/>
    <property type="project" value="TreeGrafter"/>
</dbReference>
<dbReference type="InterPro" id="IPR036291">
    <property type="entry name" value="NAD(P)-bd_dom_sf"/>
</dbReference>
<evidence type="ECO:0000313" key="6">
    <source>
        <dbReference type="Proteomes" id="UP000271554"/>
    </source>
</evidence>
<dbReference type="Pfam" id="PF00550">
    <property type="entry name" value="PP-binding"/>
    <property type="match status" value="1"/>
</dbReference>
<dbReference type="AlphaFoldDB" id="A0A387HSB7"/>
<dbReference type="Gene3D" id="1.10.1200.10">
    <property type="entry name" value="ACP-like"/>
    <property type="match status" value="1"/>
</dbReference>
<dbReference type="SUPFAM" id="SSF51735">
    <property type="entry name" value="NAD(P)-binding Rossmann-fold domains"/>
    <property type="match status" value="1"/>
</dbReference>
<dbReference type="PANTHER" id="PTHR45527:SF1">
    <property type="entry name" value="FATTY ACID SYNTHASE"/>
    <property type="match status" value="1"/>
</dbReference>
<dbReference type="InterPro" id="IPR036736">
    <property type="entry name" value="ACP-like_sf"/>
</dbReference>
<dbReference type="Pfam" id="PF01370">
    <property type="entry name" value="Epimerase"/>
    <property type="match status" value="1"/>
</dbReference>
<dbReference type="Pfam" id="PF00501">
    <property type="entry name" value="AMP-binding"/>
    <property type="match status" value="1"/>
</dbReference>
<dbReference type="InterPro" id="IPR009081">
    <property type="entry name" value="PP-bd_ACP"/>
</dbReference>
<organism evidence="5 6">
    <name type="scientific">Streptomyces hundungensis</name>
    <dbReference type="NCBI Taxonomy" id="1077946"/>
    <lineage>
        <taxon>Bacteria</taxon>
        <taxon>Bacillati</taxon>
        <taxon>Actinomycetota</taxon>
        <taxon>Actinomycetes</taxon>
        <taxon>Kitasatosporales</taxon>
        <taxon>Streptomycetaceae</taxon>
        <taxon>Streptomyces</taxon>
    </lineage>
</organism>
<dbReference type="SUPFAM" id="SSF47336">
    <property type="entry name" value="ACP-like"/>
    <property type="match status" value="1"/>
</dbReference>
<keyword evidence="6" id="KW-1185">Reference proteome</keyword>
<dbReference type="InterPro" id="IPR001509">
    <property type="entry name" value="Epimerase_deHydtase"/>
</dbReference>
<dbReference type="PANTHER" id="PTHR45527">
    <property type="entry name" value="NONRIBOSOMAL PEPTIDE SYNTHETASE"/>
    <property type="match status" value="1"/>
</dbReference>
<gene>
    <name evidence="5" type="primary">lgrD_5</name>
    <name evidence="5" type="ORF">DWB77_07157</name>
</gene>
<dbReference type="Gene3D" id="3.40.50.720">
    <property type="entry name" value="NAD(P)-binding Rossmann-like Domain"/>
    <property type="match status" value="1"/>
</dbReference>
<evidence type="ECO:0000259" key="3">
    <source>
        <dbReference type="Pfam" id="PF00550"/>
    </source>
</evidence>
<dbReference type="RefSeq" id="WP_246033749.1">
    <property type="nucleotide sequence ID" value="NZ_CP032698.1"/>
</dbReference>
<dbReference type="EMBL" id="CP032698">
    <property type="protein sequence ID" value="AYG84942.1"/>
    <property type="molecule type" value="Genomic_DNA"/>
</dbReference>
<evidence type="ECO:0000259" key="4">
    <source>
        <dbReference type="Pfam" id="PF01370"/>
    </source>
</evidence>
<dbReference type="InterPro" id="IPR042099">
    <property type="entry name" value="ANL_N_sf"/>
</dbReference>
<dbReference type="Proteomes" id="UP000271554">
    <property type="component" value="Chromosome"/>
</dbReference>
<dbReference type="Gene3D" id="3.30.300.30">
    <property type="match status" value="1"/>
</dbReference>
<dbReference type="SUPFAM" id="SSF56801">
    <property type="entry name" value="Acetyl-CoA synthetase-like"/>
    <property type="match status" value="1"/>
</dbReference>
<name>A0A387HSB7_9ACTN</name>
<sequence>MELSDLLTDLFGRHRERIALRTTGRNWTYEELDRMTSALAHRIDRECPPGRRVLVAGEHTAEAVIWTLAVMRSHAVHTPLNPGLPADRFEEFVRVADAALLVCFSREALVRAEKAGIRALHAGDVGWPAGPPPTDGVDGQQTRSRVAYSIFTSGSTGRPKLVDVGHGGLLNLCRSLRRLLDITPQDQVLHFASLSFDASISEILATLYAGASLVVPVWDQPSWLGSVSRHLAAHGCDLAMLSPSVYARLDEAARRRIRKVEFCGEALGEGEYRKAALYSRVFNAYGPTEATVCFSLAELTDFTSTIGTPIDGFRAVVRDPETGDHATAGTGELVIVGDGVALGYAGGSAAENAAFTTVDGSPAYATGDVVTLFEEGRLTYVGRIDEQIKRLGHRVNLAHVESTLAHHLGRDVALVRQDTTILLLTAAGGDATEESLMATIRDLVPVWEVPDRVVLVDALPLTSGGKVDRGALRERLAPLADGVPAGDAAELRRVLDVVTAVLGREIDPDTSIFDAGGSSLAMIQIQVKLSETYGEEAVEAAFAAMDYDFAPATFLRRLRGEASPSSESGVEALLRRVEAERDALRGELPLLRRDTRHEPPPWPGEGDRTVLLTGASGFIGGHVLDRLLAAGRPVLVVSTGDPDHVLSAHRARFGREDADYARVRATSYEKLDRWVERRRGPVVDAVVHCGYQVNHLLPLDSHLSGSVRNTALVVRAAAALGARSFAFLSAASVGADFVPLTAGALNAVGDPYSRSKLISEEYVNTLAVVGCAVSHYRPGLVYGHRPEDHDYLQDDWFTGLLDTARRVGTMPRLSGYVPVCDVDTLTETLLAGLGAGSGTGESASGAAGSRSEVVVHRTYALEELLHHTGLTPSDVLAPAEWFERVRGGDEVPAPLLAAMQAALSGPGWPTAHREVDHDILGRLLGAPRDARAGDGTGAAPLAEPQNGAARASSPR</sequence>
<evidence type="ECO:0000313" key="5">
    <source>
        <dbReference type="EMBL" id="AYG84942.1"/>
    </source>
</evidence>
<dbReference type="InterPro" id="IPR045851">
    <property type="entry name" value="AMP-bd_C_sf"/>
</dbReference>
<reference evidence="5 6" key="1">
    <citation type="submission" date="2018-10" db="EMBL/GenBank/DDBJ databases">
        <title>Relationship between Morphology and Antimicrobial Activity in Streptomyces.</title>
        <authorList>
            <person name="Kang H.J."/>
            <person name="Kim S.B."/>
        </authorList>
    </citation>
    <scope>NUCLEOTIDE SEQUENCE [LARGE SCALE GENOMIC DNA]</scope>
    <source>
        <strain evidence="5 6">BH38</strain>
    </source>
</reference>